<reference evidence="1" key="1">
    <citation type="journal article" date="2023" name="G3 (Bethesda)">
        <title>Whole genome assemblies of Zophobas morio and Tenebrio molitor.</title>
        <authorList>
            <person name="Kaur S."/>
            <person name="Stinson S.A."/>
            <person name="diCenzo G.C."/>
        </authorList>
    </citation>
    <scope>NUCLEOTIDE SEQUENCE</scope>
    <source>
        <strain evidence="1">QUZm001</strain>
    </source>
</reference>
<name>A0AA38M9U8_9CUCU</name>
<evidence type="ECO:0000313" key="2">
    <source>
        <dbReference type="Proteomes" id="UP001168821"/>
    </source>
</evidence>
<dbReference type="Proteomes" id="UP001168821">
    <property type="component" value="Unassembled WGS sequence"/>
</dbReference>
<proteinExistence type="predicted"/>
<comment type="caution">
    <text evidence="1">The sequence shown here is derived from an EMBL/GenBank/DDBJ whole genome shotgun (WGS) entry which is preliminary data.</text>
</comment>
<keyword evidence="2" id="KW-1185">Reference proteome</keyword>
<accession>A0AA38M9U8</accession>
<sequence>MKKHQNAHFRTSESTTVGIEVYVVGTALLDSASGNCVASKSEVYHCRRRILICTRNPHDNSKVPTSRGHIVDTMLVVLISVDQQKLCSGLISERNVDHVNP</sequence>
<gene>
    <name evidence="1" type="ORF">Zmor_020677</name>
</gene>
<dbReference type="AlphaFoldDB" id="A0AA38M9U8"/>
<dbReference type="EMBL" id="JALNTZ010000006">
    <property type="protein sequence ID" value="KAJ3648908.1"/>
    <property type="molecule type" value="Genomic_DNA"/>
</dbReference>
<organism evidence="1 2">
    <name type="scientific">Zophobas morio</name>
    <dbReference type="NCBI Taxonomy" id="2755281"/>
    <lineage>
        <taxon>Eukaryota</taxon>
        <taxon>Metazoa</taxon>
        <taxon>Ecdysozoa</taxon>
        <taxon>Arthropoda</taxon>
        <taxon>Hexapoda</taxon>
        <taxon>Insecta</taxon>
        <taxon>Pterygota</taxon>
        <taxon>Neoptera</taxon>
        <taxon>Endopterygota</taxon>
        <taxon>Coleoptera</taxon>
        <taxon>Polyphaga</taxon>
        <taxon>Cucujiformia</taxon>
        <taxon>Tenebrionidae</taxon>
        <taxon>Zophobas</taxon>
    </lineage>
</organism>
<protein>
    <submittedName>
        <fullName evidence="1">Uncharacterized protein</fullName>
    </submittedName>
</protein>
<evidence type="ECO:0000313" key="1">
    <source>
        <dbReference type="EMBL" id="KAJ3648908.1"/>
    </source>
</evidence>